<dbReference type="NCBIfam" id="TIGR01509">
    <property type="entry name" value="HAD-SF-IA-v3"/>
    <property type="match status" value="1"/>
</dbReference>
<dbReference type="InterPro" id="IPR006439">
    <property type="entry name" value="HAD-SF_hydro_IA"/>
</dbReference>
<dbReference type="Gene3D" id="3.40.50.1000">
    <property type="entry name" value="HAD superfamily/HAD-like"/>
    <property type="match status" value="1"/>
</dbReference>
<keyword evidence="2" id="KW-1185">Reference proteome</keyword>
<comment type="caution">
    <text evidence="1">The sequence shown here is derived from an EMBL/GenBank/DDBJ whole genome shotgun (WGS) entry which is preliminary data.</text>
</comment>
<dbReference type="InterPro" id="IPR036412">
    <property type="entry name" value="HAD-like_sf"/>
</dbReference>
<proteinExistence type="predicted"/>
<dbReference type="AlphaFoldDB" id="A0A6G4X4S1"/>
<sequence>MDGTLVDTERDWLRTVAEALGADAGASEVTAYAGLPLADAGRRMAARDPALTAERATALLDRAFTARVRAGVTVQPGALRLLEQARARGVPVALVTASERAVADEVLGVLGRDRFAYSVAAGETRRGKPHPEPYRAAADALGVHPAECLAVEDTPTGVAAARAAGCRVLAVPTVPGIAPAPRVTVTTSLESVTLTR</sequence>
<dbReference type="EMBL" id="JAAKZZ010000424">
    <property type="protein sequence ID" value="NGO72253.1"/>
    <property type="molecule type" value="Genomic_DNA"/>
</dbReference>
<dbReference type="PANTHER" id="PTHR43481:SF4">
    <property type="entry name" value="GLYCEROL-1-PHOSPHATE PHOSPHOHYDROLASE 1-RELATED"/>
    <property type="match status" value="1"/>
</dbReference>
<dbReference type="InterPro" id="IPR051806">
    <property type="entry name" value="HAD-like_SPP"/>
</dbReference>
<dbReference type="Proteomes" id="UP000477722">
    <property type="component" value="Unassembled WGS sequence"/>
</dbReference>
<dbReference type="SUPFAM" id="SSF56784">
    <property type="entry name" value="HAD-like"/>
    <property type="match status" value="1"/>
</dbReference>
<dbReference type="InterPro" id="IPR023214">
    <property type="entry name" value="HAD_sf"/>
</dbReference>
<evidence type="ECO:0000313" key="1">
    <source>
        <dbReference type="EMBL" id="NGO72253.1"/>
    </source>
</evidence>
<accession>A0A6G4X4S1</accession>
<dbReference type="Pfam" id="PF00702">
    <property type="entry name" value="Hydrolase"/>
    <property type="match status" value="1"/>
</dbReference>
<dbReference type="PANTHER" id="PTHR43481">
    <property type="entry name" value="FRUCTOSE-1-PHOSPHATE PHOSPHATASE"/>
    <property type="match status" value="1"/>
</dbReference>
<protein>
    <submittedName>
        <fullName evidence="1">HAD family phosphatase</fullName>
    </submittedName>
</protein>
<reference evidence="1 2" key="1">
    <citation type="submission" date="2020-02" db="EMBL/GenBank/DDBJ databases">
        <title>Whole-genome analyses of novel actinobacteria.</title>
        <authorList>
            <person name="Sahin N."/>
            <person name="Tatar D."/>
        </authorList>
    </citation>
    <scope>NUCLEOTIDE SEQUENCE [LARGE SCALE GENOMIC DNA]</scope>
    <source>
        <strain evidence="1 2">SB3404</strain>
    </source>
</reference>
<dbReference type="CDD" id="cd07505">
    <property type="entry name" value="HAD_BPGM-like"/>
    <property type="match status" value="1"/>
</dbReference>
<dbReference type="Gene3D" id="1.10.150.240">
    <property type="entry name" value="Putative phosphatase, domain 2"/>
    <property type="match status" value="1"/>
</dbReference>
<dbReference type="GO" id="GO:0050308">
    <property type="term" value="F:sugar-phosphatase activity"/>
    <property type="evidence" value="ECO:0007669"/>
    <property type="project" value="TreeGrafter"/>
</dbReference>
<organism evidence="1 2">
    <name type="scientific">Streptomyces boncukensis</name>
    <dbReference type="NCBI Taxonomy" id="2711219"/>
    <lineage>
        <taxon>Bacteria</taxon>
        <taxon>Bacillati</taxon>
        <taxon>Actinomycetota</taxon>
        <taxon>Actinomycetes</taxon>
        <taxon>Kitasatosporales</taxon>
        <taxon>Streptomycetaceae</taxon>
        <taxon>Streptomyces</taxon>
    </lineage>
</organism>
<name>A0A6G4X4S1_9ACTN</name>
<gene>
    <name evidence="1" type="ORF">G5C65_28670</name>
</gene>
<evidence type="ECO:0000313" key="2">
    <source>
        <dbReference type="Proteomes" id="UP000477722"/>
    </source>
</evidence>
<dbReference type="InterPro" id="IPR023198">
    <property type="entry name" value="PGP-like_dom2"/>
</dbReference>